<feature type="transmembrane region" description="Helical" evidence="1">
    <location>
        <begin position="85"/>
        <end position="104"/>
    </location>
</feature>
<evidence type="ECO:0000313" key="2">
    <source>
        <dbReference type="EMBL" id="GLY71867.1"/>
    </source>
</evidence>
<feature type="transmembrane region" description="Helical" evidence="1">
    <location>
        <begin position="148"/>
        <end position="169"/>
    </location>
</feature>
<dbReference type="EMBL" id="BSTJ01000001">
    <property type="protein sequence ID" value="GLY71867.1"/>
    <property type="molecule type" value="Genomic_DNA"/>
</dbReference>
<sequence>MLITIFREESAMTPHGMTENVSSVQDGYEMVDRYVRFYPTLALGSLALAFLPLFDDVTVDTGPVTIRQTYGTVFDMAGRPGGGPAVIGVLLLFGLVAMLAVAAFAPPRSAGLPSAIAVVAALIALLLITKPATDTPKPHLSDGGTAGLVLVICATVLGAAHAVHLTVLARRPRPAAS</sequence>
<dbReference type="Proteomes" id="UP001165135">
    <property type="component" value="Unassembled WGS sequence"/>
</dbReference>
<keyword evidence="1" id="KW-1133">Transmembrane helix</keyword>
<gene>
    <name evidence="2" type="ORF">Airi01_001340</name>
</gene>
<protein>
    <submittedName>
        <fullName evidence="2">Uncharacterized protein</fullName>
    </submittedName>
</protein>
<name>A0A9W6RD33_9ACTN</name>
<reference evidence="2" key="1">
    <citation type="submission" date="2023-03" db="EMBL/GenBank/DDBJ databases">
        <title>Actinoallomurus iriomotensis NBRC 103681.</title>
        <authorList>
            <person name="Ichikawa N."/>
            <person name="Sato H."/>
            <person name="Tonouchi N."/>
        </authorList>
    </citation>
    <scope>NUCLEOTIDE SEQUENCE</scope>
    <source>
        <strain evidence="2">NBRC 103681</strain>
    </source>
</reference>
<dbReference type="AlphaFoldDB" id="A0A9W6RD33"/>
<keyword evidence="1" id="KW-0472">Membrane</keyword>
<proteinExistence type="predicted"/>
<evidence type="ECO:0000313" key="3">
    <source>
        <dbReference type="Proteomes" id="UP001165135"/>
    </source>
</evidence>
<keyword evidence="1" id="KW-0812">Transmembrane</keyword>
<organism evidence="2 3">
    <name type="scientific">Actinoallomurus iriomotensis</name>
    <dbReference type="NCBI Taxonomy" id="478107"/>
    <lineage>
        <taxon>Bacteria</taxon>
        <taxon>Bacillati</taxon>
        <taxon>Actinomycetota</taxon>
        <taxon>Actinomycetes</taxon>
        <taxon>Streptosporangiales</taxon>
        <taxon>Thermomonosporaceae</taxon>
        <taxon>Actinoallomurus</taxon>
    </lineage>
</organism>
<evidence type="ECO:0000256" key="1">
    <source>
        <dbReference type="SAM" id="Phobius"/>
    </source>
</evidence>
<accession>A0A9W6RD33</accession>
<feature type="transmembrane region" description="Helical" evidence="1">
    <location>
        <begin position="37"/>
        <end position="54"/>
    </location>
</feature>
<feature type="transmembrane region" description="Helical" evidence="1">
    <location>
        <begin position="111"/>
        <end position="128"/>
    </location>
</feature>
<comment type="caution">
    <text evidence="2">The sequence shown here is derived from an EMBL/GenBank/DDBJ whole genome shotgun (WGS) entry which is preliminary data.</text>
</comment>